<dbReference type="EMBL" id="MUJZ01072251">
    <property type="protein sequence ID" value="OTF69094.1"/>
    <property type="molecule type" value="Genomic_DNA"/>
</dbReference>
<protein>
    <recommendedName>
        <fullName evidence="9">G-protein coupled receptors family 1 profile domain-containing protein</fullName>
    </recommendedName>
</protein>
<evidence type="ECO:0000256" key="6">
    <source>
        <dbReference type="SAM" id="Phobius"/>
    </source>
</evidence>
<evidence type="ECO:0000256" key="2">
    <source>
        <dbReference type="ARBA" id="ARBA00022475"/>
    </source>
</evidence>
<name>A0A1Y3AMN7_EURMA</name>
<keyword evidence="2" id="KW-1003">Cell membrane</keyword>
<dbReference type="GO" id="GO:0009755">
    <property type="term" value="P:hormone-mediated signaling pathway"/>
    <property type="evidence" value="ECO:0007669"/>
    <property type="project" value="TreeGrafter"/>
</dbReference>
<dbReference type="GO" id="GO:0008528">
    <property type="term" value="F:G protein-coupled peptide receptor activity"/>
    <property type="evidence" value="ECO:0007669"/>
    <property type="project" value="TreeGrafter"/>
</dbReference>
<evidence type="ECO:0000256" key="3">
    <source>
        <dbReference type="ARBA" id="ARBA00023040"/>
    </source>
</evidence>
<keyword evidence="3" id="KW-0297">G-protein coupled receptor</keyword>
<accession>A0A1Y3AMN7</accession>
<keyword evidence="6" id="KW-1133">Transmembrane helix</keyword>
<evidence type="ECO:0000313" key="7">
    <source>
        <dbReference type="EMBL" id="OTF69094.1"/>
    </source>
</evidence>
<keyword evidence="6" id="KW-0812">Transmembrane</keyword>
<comment type="subcellular location">
    <subcellularLocation>
        <location evidence="1">Cell membrane</location>
        <topology evidence="1">Multi-pass membrane protein</topology>
    </subcellularLocation>
</comment>
<dbReference type="GO" id="GO:0005886">
    <property type="term" value="C:plasma membrane"/>
    <property type="evidence" value="ECO:0007669"/>
    <property type="project" value="UniProtKB-SubCell"/>
</dbReference>
<keyword evidence="6" id="KW-0472">Membrane</keyword>
<evidence type="ECO:0000313" key="8">
    <source>
        <dbReference type="Proteomes" id="UP000194236"/>
    </source>
</evidence>
<evidence type="ECO:0000256" key="4">
    <source>
        <dbReference type="ARBA" id="ARBA00023170"/>
    </source>
</evidence>
<proteinExistence type="predicted"/>
<comment type="caution">
    <text evidence="7">The sequence shown here is derived from an EMBL/GenBank/DDBJ whole genome shotgun (WGS) entry which is preliminary data.</text>
</comment>
<evidence type="ECO:0000256" key="5">
    <source>
        <dbReference type="ARBA" id="ARBA00023224"/>
    </source>
</evidence>
<keyword evidence="4" id="KW-0675">Receptor</keyword>
<dbReference type="AlphaFoldDB" id="A0A1Y3AMN7"/>
<dbReference type="PANTHER" id="PTHR24372:SF74">
    <property type="entry name" value="LP13728P"/>
    <property type="match status" value="1"/>
</dbReference>
<keyword evidence="8" id="KW-1185">Reference proteome</keyword>
<organism evidence="7 8">
    <name type="scientific">Euroglyphus maynei</name>
    <name type="common">Mayne's house dust mite</name>
    <dbReference type="NCBI Taxonomy" id="6958"/>
    <lineage>
        <taxon>Eukaryota</taxon>
        <taxon>Metazoa</taxon>
        <taxon>Ecdysozoa</taxon>
        <taxon>Arthropoda</taxon>
        <taxon>Chelicerata</taxon>
        <taxon>Arachnida</taxon>
        <taxon>Acari</taxon>
        <taxon>Acariformes</taxon>
        <taxon>Sarcoptiformes</taxon>
        <taxon>Astigmata</taxon>
        <taxon>Psoroptidia</taxon>
        <taxon>Analgoidea</taxon>
        <taxon>Pyroglyphidae</taxon>
        <taxon>Pyroglyphinae</taxon>
        <taxon>Euroglyphus</taxon>
    </lineage>
</organism>
<reference evidence="7 8" key="1">
    <citation type="submission" date="2017-03" db="EMBL/GenBank/DDBJ databases">
        <title>Genome Survey of Euroglyphus maynei.</title>
        <authorList>
            <person name="Arlian L.G."/>
            <person name="Morgan M.S."/>
            <person name="Rider S.D."/>
        </authorList>
    </citation>
    <scope>NUCLEOTIDE SEQUENCE [LARGE SCALE GENOMIC DNA]</scope>
    <source>
        <strain evidence="7">Arlian Lab</strain>
        <tissue evidence="7">Whole body</tissue>
    </source>
</reference>
<dbReference type="OrthoDB" id="5981530at2759"/>
<evidence type="ECO:0008006" key="9">
    <source>
        <dbReference type="Google" id="ProtNLM"/>
    </source>
</evidence>
<evidence type="ECO:0000256" key="1">
    <source>
        <dbReference type="ARBA" id="ARBA00004651"/>
    </source>
</evidence>
<feature type="transmembrane region" description="Helical" evidence="6">
    <location>
        <begin position="88"/>
        <end position="109"/>
    </location>
</feature>
<keyword evidence="5" id="KW-0807">Transducer</keyword>
<sequence length="110" mass="12556">MILNISADKFFNKNLYKFNHHNPQENEESKLFTQNELPGEFGIPHSSIKSKQELCGNIENHMPIVRCYPTPDAFNPCEDVMGKNYLRFVVWLVAFAAVSGNVAVIVVLMR</sequence>
<dbReference type="InterPro" id="IPR032675">
    <property type="entry name" value="LRR_dom_sf"/>
</dbReference>
<gene>
    <name evidence="7" type="ORF">BLA29_005899</name>
</gene>
<dbReference type="PANTHER" id="PTHR24372">
    <property type="entry name" value="GLYCOPROTEIN HORMONE RECEPTOR"/>
    <property type="match status" value="1"/>
</dbReference>
<dbReference type="Proteomes" id="UP000194236">
    <property type="component" value="Unassembled WGS sequence"/>
</dbReference>
<dbReference type="GO" id="GO:0007189">
    <property type="term" value="P:adenylate cyclase-activating G protein-coupled receptor signaling pathway"/>
    <property type="evidence" value="ECO:0007669"/>
    <property type="project" value="TreeGrafter"/>
</dbReference>
<dbReference type="Gene3D" id="3.80.10.10">
    <property type="entry name" value="Ribonuclease Inhibitor"/>
    <property type="match status" value="1"/>
</dbReference>